<dbReference type="Pfam" id="PF12969">
    <property type="entry name" value="DUF3857"/>
    <property type="match status" value="1"/>
</dbReference>
<proteinExistence type="predicted"/>
<name>A0A7V4E5Z3_UNCW3</name>
<dbReference type="InterPro" id="IPR024618">
    <property type="entry name" value="DUF3857"/>
</dbReference>
<dbReference type="EMBL" id="DTDJ01000050">
    <property type="protein sequence ID" value="HGL18311.1"/>
    <property type="molecule type" value="Genomic_DNA"/>
</dbReference>
<feature type="domain" description="DUF3857" evidence="1">
    <location>
        <begin position="40"/>
        <end position="197"/>
    </location>
</feature>
<dbReference type="Gene3D" id="2.60.40.3140">
    <property type="match status" value="1"/>
</dbReference>
<gene>
    <name evidence="2" type="ORF">ENU66_08295</name>
</gene>
<sequence length="579" mass="67864">MLFLSILLFGQYIISKGDTVKVSYKEYRLDDSLIIAKEERKILIRTEEAREYFGTIIFPYDDSTETIEVLYARTITPEGDTINVTENAINRVAAPLVDSYPFLKNRKELHISFLSIKPGSTIEYCVERKIKNFDYVDGIEYFRSIIPVEYGRLVFHFPQKLGLRFYKGNTEICNFSENLRDSADYRVYEIEFKNVPEIVKNEWGGFPPTHLISPYVMFTTFPSWDSLISYISFHYRKLEAIKPQKMELSKLKELSKKINSPEWENFKIQGYVPIDRNRSASFYTMTYPEKILRIFSSFEGLSLALVLRYGYDTLNLIPSLSAIENIVLYDGIRFLFPIQSEEKVLSTPYEGHIALVLSSDLNSYSVEQIGFRDVLSETLFIDIPRKLISFSSWVPSSRLLRSYSWSRRSRVDFEDAEKFIPRSKFSIYGVIKDFAASLKYENVPDKPYFISGRVKYKSIGSQIGKYLILYIPEMPKIEPELFKNGYYLNRWDVSKRNVCFIVKVPKGYRVKYAPQPVSYEDDKVSLIRDVEYNRGLVIIKQSMAFLKRYFEYEDLVKMTRSPEFVNLTSPQVIIFERKR</sequence>
<evidence type="ECO:0000313" key="2">
    <source>
        <dbReference type="EMBL" id="HGL18311.1"/>
    </source>
</evidence>
<evidence type="ECO:0000259" key="1">
    <source>
        <dbReference type="Pfam" id="PF12969"/>
    </source>
</evidence>
<accession>A0A7V4E5Z3</accession>
<dbReference type="AlphaFoldDB" id="A0A7V4E5Z3"/>
<organism evidence="2">
    <name type="scientific">candidate division WOR-3 bacterium</name>
    <dbReference type="NCBI Taxonomy" id="2052148"/>
    <lineage>
        <taxon>Bacteria</taxon>
        <taxon>Bacteria division WOR-3</taxon>
    </lineage>
</organism>
<comment type="caution">
    <text evidence="2">The sequence shown here is derived from an EMBL/GenBank/DDBJ whole genome shotgun (WGS) entry which is preliminary data.</text>
</comment>
<reference evidence="2" key="1">
    <citation type="journal article" date="2020" name="mSystems">
        <title>Genome- and Community-Level Interaction Insights into Carbon Utilization and Element Cycling Functions of Hydrothermarchaeota in Hydrothermal Sediment.</title>
        <authorList>
            <person name="Zhou Z."/>
            <person name="Liu Y."/>
            <person name="Xu W."/>
            <person name="Pan J."/>
            <person name="Luo Z.H."/>
            <person name="Li M."/>
        </authorList>
    </citation>
    <scope>NUCLEOTIDE SEQUENCE [LARGE SCALE GENOMIC DNA]</scope>
    <source>
        <strain evidence="2">SpSt-69</strain>
    </source>
</reference>
<protein>
    <submittedName>
        <fullName evidence="2">DUF3857 domain-containing protein</fullName>
    </submittedName>
</protein>